<dbReference type="SUPFAM" id="SSF56349">
    <property type="entry name" value="DNA breaking-rejoining enzymes"/>
    <property type="match status" value="1"/>
</dbReference>
<dbReference type="PROSITE" id="PS51898">
    <property type="entry name" value="TYR_RECOMBINASE"/>
    <property type="match status" value="1"/>
</dbReference>
<dbReference type="Pfam" id="PF00589">
    <property type="entry name" value="Phage_integrase"/>
    <property type="match status" value="1"/>
</dbReference>
<dbReference type="PANTHER" id="PTHR30349:SF81">
    <property type="entry name" value="TYROSINE RECOMBINASE XERC"/>
    <property type="match status" value="1"/>
</dbReference>
<dbReference type="GO" id="GO:0006310">
    <property type="term" value="P:DNA recombination"/>
    <property type="evidence" value="ECO:0007669"/>
    <property type="project" value="UniProtKB-KW"/>
</dbReference>
<sequence length="339" mass="40001">MNEEEMNEIVIKEEAALAFADSREKLLAVLENDHLNMEALSDLEIFELFWATELFPIYSQKSPHTKRAYKQDLDYILRFFVIKTQGVKQLTILNLHEYLKDVHDQYAPRTVKRRNAMLRRFLRFLHVNDYHSRDLSVQVKDQMKPEPLRREIDFDEMEAIALAFRHTVKQKKNRELLQLRNETIGYLLLTTGIRASELLSLQFIHVHETSSMSYIEFKGKREKWRRIPLSPKSIHLINRLEKLMKIEGVMNFHICFNVRAENTPISYETLRLITQAASAHLMSQNNSPHWFRRSFITKLLANGIPLYEVMNLSGHESITTTNTYLQQLKKANLNVLPYD</sequence>
<dbReference type="InterPro" id="IPR044068">
    <property type="entry name" value="CB"/>
</dbReference>
<dbReference type="Proteomes" id="UP000053797">
    <property type="component" value="Unassembled WGS sequence"/>
</dbReference>
<accession>A0A0V8GBL5</accession>
<dbReference type="GO" id="GO:0015074">
    <property type="term" value="P:DNA integration"/>
    <property type="evidence" value="ECO:0007669"/>
    <property type="project" value="UniProtKB-KW"/>
</dbReference>
<keyword evidence="2 4" id="KW-0238">DNA-binding</keyword>
<reference evidence="7 8" key="1">
    <citation type="journal article" date="2015" name="Int. J. Syst. Evol. Microbiol.">
        <title>Exiguobacterium enclense sp. nov., isolated from sediment.</title>
        <authorList>
            <person name="Dastager S.G."/>
            <person name="Mawlankar R."/>
            <person name="Sonalkar V.V."/>
            <person name="Thorat M.N."/>
            <person name="Mual P."/>
            <person name="Verma A."/>
            <person name="Krishnamurthi S."/>
            <person name="Tang S.K."/>
            <person name="Li W.J."/>
        </authorList>
    </citation>
    <scope>NUCLEOTIDE SEQUENCE [LARGE SCALE GENOMIC DNA]</scope>
    <source>
        <strain evidence="7 8">NIO-1109</strain>
    </source>
</reference>
<dbReference type="AlphaFoldDB" id="A0A0V8GBL5"/>
<protein>
    <recommendedName>
        <fullName evidence="9">Integrase</fullName>
    </recommendedName>
</protein>
<evidence type="ECO:0000256" key="3">
    <source>
        <dbReference type="ARBA" id="ARBA00023172"/>
    </source>
</evidence>
<feature type="domain" description="Core-binding (CB)" evidence="6">
    <location>
        <begin position="37"/>
        <end position="126"/>
    </location>
</feature>
<dbReference type="OrthoDB" id="283809at2"/>
<gene>
    <name evidence="7" type="ORF">AS033_15570</name>
</gene>
<evidence type="ECO:0000256" key="4">
    <source>
        <dbReference type="PROSITE-ProRule" id="PRU01248"/>
    </source>
</evidence>
<dbReference type="InterPro" id="IPR010998">
    <property type="entry name" value="Integrase_recombinase_N"/>
</dbReference>
<comment type="caution">
    <text evidence="7">The sequence shown here is derived from an EMBL/GenBank/DDBJ whole genome shotgun (WGS) entry which is preliminary data.</text>
</comment>
<dbReference type="InterPro" id="IPR011010">
    <property type="entry name" value="DNA_brk_join_enz"/>
</dbReference>
<dbReference type="CDD" id="cd00397">
    <property type="entry name" value="DNA_BRE_C"/>
    <property type="match status" value="1"/>
</dbReference>
<evidence type="ECO:0000256" key="1">
    <source>
        <dbReference type="ARBA" id="ARBA00022908"/>
    </source>
</evidence>
<organism evidence="7 8">
    <name type="scientific">Exiguobacterium indicum</name>
    <dbReference type="NCBI Taxonomy" id="296995"/>
    <lineage>
        <taxon>Bacteria</taxon>
        <taxon>Bacillati</taxon>
        <taxon>Bacillota</taxon>
        <taxon>Bacilli</taxon>
        <taxon>Bacillales</taxon>
        <taxon>Bacillales Family XII. Incertae Sedis</taxon>
        <taxon>Exiguobacterium</taxon>
    </lineage>
</organism>
<evidence type="ECO:0000313" key="7">
    <source>
        <dbReference type="EMBL" id="KSU47672.1"/>
    </source>
</evidence>
<dbReference type="EMBL" id="LNQL01000007">
    <property type="protein sequence ID" value="KSU47672.1"/>
    <property type="molecule type" value="Genomic_DNA"/>
</dbReference>
<dbReference type="InterPro" id="IPR050090">
    <property type="entry name" value="Tyrosine_recombinase_XerCD"/>
</dbReference>
<name>A0A0V8GBL5_9BACL</name>
<dbReference type="InterPro" id="IPR004107">
    <property type="entry name" value="Integrase_SAM-like_N"/>
</dbReference>
<keyword evidence="3" id="KW-0233">DNA recombination</keyword>
<evidence type="ECO:0000259" key="5">
    <source>
        <dbReference type="PROSITE" id="PS51898"/>
    </source>
</evidence>
<dbReference type="InterPro" id="IPR013762">
    <property type="entry name" value="Integrase-like_cat_sf"/>
</dbReference>
<keyword evidence="1" id="KW-0229">DNA integration</keyword>
<dbReference type="InterPro" id="IPR002104">
    <property type="entry name" value="Integrase_catalytic"/>
</dbReference>
<evidence type="ECO:0000313" key="8">
    <source>
        <dbReference type="Proteomes" id="UP000053797"/>
    </source>
</evidence>
<dbReference type="PROSITE" id="PS51900">
    <property type="entry name" value="CB"/>
    <property type="match status" value="1"/>
</dbReference>
<evidence type="ECO:0000259" key="6">
    <source>
        <dbReference type="PROSITE" id="PS51900"/>
    </source>
</evidence>
<evidence type="ECO:0000256" key="2">
    <source>
        <dbReference type="ARBA" id="ARBA00023125"/>
    </source>
</evidence>
<dbReference type="RefSeq" id="WP_058266031.1">
    <property type="nucleotide sequence ID" value="NZ_FMYN01000007.1"/>
</dbReference>
<dbReference type="Gene3D" id="1.10.150.130">
    <property type="match status" value="1"/>
</dbReference>
<feature type="domain" description="Tyr recombinase" evidence="5">
    <location>
        <begin position="147"/>
        <end position="337"/>
    </location>
</feature>
<proteinExistence type="predicted"/>
<dbReference type="GO" id="GO:0003677">
    <property type="term" value="F:DNA binding"/>
    <property type="evidence" value="ECO:0007669"/>
    <property type="project" value="UniProtKB-UniRule"/>
</dbReference>
<dbReference type="Pfam" id="PF02899">
    <property type="entry name" value="Phage_int_SAM_1"/>
    <property type="match status" value="1"/>
</dbReference>
<evidence type="ECO:0008006" key="9">
    <source>
        <dbReference type="Google" id="ProtNLM"/>
    </source>
</evidence>
<dbReference type="PANTHER" id="PTHR30349">
    <property type="entry name" value="PHAGE INTEGRASE-RELATED"/>
    <property type="match status" value="1"/>
</dbReference>
<dbReference type="Gene3D" id="1.10.443.10">
    <property type="entry name" value="Intergrase catalytic core"/>
    <property type="match status" value="1"/>
</dbReference>